<dbReference type="InterPro" id="IPR036866">
    <property type="entry name" value="RibonucZ/Hydroxyglut_hydro"/>
</dbReference>
<name>A0A8T9AYA4_9HELO</name>
<evidence type="ECO:0000313" key="1">
    <source>
        <dbReference type="EMBL" id="TVY12714.1"/>
    </source>
</evidence>
<gene>
    <name evidence="1" type="ORF">LARI1_G008512</name>
</gene>
<protein>
    <submittedName>
        <fullName evidence="1">Uncharacterized protein</fullName>
    </submittedName>
</protein>
<dbReference type="Gene3D" id="3.60.15.10">
    <property type="entry name" value="Ribonuclease Z/Hydroxyacylglutathione hydrolase-like"/>
    <property type="match status" value="1"/>
</dbReference>
<comment type="caution">
    <text evidence="1">The sequence shown here is derived from an EMBL/GenBank/DDBJ whole genome shotgun (WGS) entry which is preliminary data.</text>
</comment>
<proteinExistence type="predicted"/>
<dbReference type="OrthoDB" id="1470350at2759"/>
<dbReference type="EMBL" id="QGMF01001368">
    <property type="protein sequence ID" value="TVY12714.1"/>
    <property type="molecule type" value="Genomic_DNA"/>
</dbReference>
<organism evidence="1 2">
    <name type="scientific">Lachnellula arida</name>
    <dbReference type="NCBI Taxonomy" id="1316785"/>
    <lineage>
        <taxon>Eukaryota</taxon>
        <taxon>Fungi</taxon>
        <taxon>Dikarya</taxon>
        <taxon>Ascomycota</taxon>
        <taxon>Pezizomycotina</taxon>
        <taxon>Leotiomycetes</taxon>
        <taxon>Helotiales</taxon>
        <taxon>Lachnaceae</taxon>
        <taxon>Lachnellula</taxon>
    </lineage>
</organism>
<dbReference type="AlphaFoldDB" id="A0A8T9AYA4"/>
<accession>A0A8T9AYA4</accession>
<keyword evidence="2" id="KW-1185">Reference proteome</keyword>
<evidence type="ECO:0000313" key="2">
    <source>
        <dbReference type="Proteomes" id="UP000469559"/>
    </source>
</evidence>
<reference evidence="1 2" key="1">
    <citation type="submission" date="2018-05" db="EMBL/GenBank/DDBJ databases">
        <title>Whole genome sequencing for identification of molecular markers to develop diagnostic detection tools for the regulated plant pathogen Lachnellula willkommii.</title>
        <authorList>
            <person name="Giroux E."/>
            <person name="Bilodeau G."/>
        </authorList>
    </citation>
    <scope>NUCLEOTIDE SEQUENCE [LARGE SCALE GENOMIC DNA]</scope>
    <source>
        <strain evidence="1 2">CBS 203.66</strain>
    </source>
</reference>
<dbReference type="Proteomes" id="UP000469559">
    <property type="component" value="Unassembled WGS sequence"/>
</dbReference>
<sequence>MLLISGLILHVHHMRQASREVSECKIRTRAGRKMKRWPTRGKGIVMPTGYNHRGVVNACRNAVDLPEGTVPLHVVLGGYNLAGSPHGQVEETIKDLKALNPKYIFRVIVLDGG</sequence>